<organism evidence="1 2">
    <name type="scientific">Pochonia chlamydosporia 170</name>
    <dbReference type="NCBI Taxonomy" id="1380566"/>
    <lineage>
        <taxon>Eukaryota</taxon>
        <taxon>Fungi</taxon>
        <taxon>Dikarya</taxon>
        <taxon>Ascomycota</taxon>
        <taxon>Pezizomycotina</taxon>
        <taxon>Sordariomycetes</taxon>
        <taxon>Hypocreomycetidae</taxon>
        <taxon>Hypocreales</taxon>
        <taxon>Clavicipitaceae</taxon>
        <taxon>Pochonia</taxon>
    </lineage>
</organism>
<keyword evidence="2" id="KW-1185">Reference proteome</keyword>
<protein>
    <submittedName>
        <fullName evidence="1">Uncharacterized protein</fullName>
    </submittedName>
</protein>
<gene>
    <name evidence="1" type="ORF">VFPPC_03840</name>
</gene>
<dbReference type="OrthoDB" id="5136142at2759"/>
<dbReference type="EMBL" id="LSBJ02000002">
    <property type="protein sequence ID" value="OAQ59620.1"/>
    <property type="molecule type" value="Genomic_DNA"/>
</dbReference>
<dbReference type="AlphaFoldDB" id="A0A179F2R5"/>
<dbReference type="Proteomes" id="UP000078397">
    <property type="component" value="Unassembled WGS sequence"/>
</dbReference>
<evidence type="ECO:0000313" key="2">
    <source>
        <dbReference type="Proteomes" id="UP000078397"/>
    </source>
</evidence>
<sequence length="221" mass="24113">MSNIRTIEFVNNSGSANKSYNVFSAKALVEGGGNTSVKSVVFFKTRTISEGQRAVFKFDNSFYGFLGTQDNKTIYTQSNKKVTIGSDREDGDILLLDKTSTFTVIPPDDEVKAPGLQQFKIRTNANLNPDKDVIGVSRGRYNGSIVAAATDVVDLKSNVTYTFTTSNAVYIKASNFTEATVQTAPDDEDKSAVKVEFAGQMKKAVVTEDDKGNFTVSYSRD</sequence>
<dbReference type="GeneID" id="28847286"/>
<reference evidence="1 2" key="1">
    <citation type="journal article" date="2016" name="PLoS Pathog.">
        <title>Biosynthesis of antibiotic leucinostatins in bio-control fungus Purpureocillium lilacinum and their inhibition on phytophthora revealed by genome mining.</title>
        <authorList>
            <person name="Wang G."/>
            <person name="Liu Z."/>
            <person name="Lin R."/>
            <person name="Li E."/>
            <person name="Mao Z."/>
            <person name="Ling J."/>
            <person name="Yang Y."/>
            <person name="Yin W.B."/>
            <person name="Xie B."/>
        </authorList>
    </citation>
    <scope>NUCLEOTIDE SEQUENCE [LARGE SCALE GENOMIC DNA]</scope>
    <source>
        <strain evidence="1">170</strain>
    </source>
</reference>
<name>A0A179F2R5_METCM</name>
<dbReference type="KEGG" id="pchm:VFPPC_03840"/>
<comment type="caution">
    <text evidence="1">The sequence shown here is derived from an EMBL/GenBank/DDBJ whole genome shotgun (WGS) entry which is preliminary data.</text>
</comment>
<dbReference type="RefSeq" id="XP_018137613.1">
    <property type="nucleotide sequence ID" value="XM_018283292.1"/>
</dbReference>
<evidence type="ECO:0000313" key="1">
    <source>
        <dbReference type="EMBL" id="OAQ59620.1"/>
    </source>
</evidence>
<proteinExistence type="predicted"/>
<accession>A0A179F2R5</accession>